<protein>
    <submittedName>
        <fullName evidence="2">Uncharacterized protein</fullName>
    </submittedName>
</protein>
<proteinExistence type="predicted"/>
<dbReference type="EMBL" id="SPNW01000096">
    <property type="protein sequence ID" value="TIA85831.1"/>
    <property type="molecule type" value="Genomic_DNA"/>
</dbReference>
<accession>A0A4T0FCJ2</accession>
<sequence>MTNELSEIITPNAVFASARRRWGYDHDLYAGSSISSALKQKQPKIFSVEMGVYSTRVTLYQNTLASTQSARVGDYVDDDDNRTLVGEESGEGKEGLEKSDDTKQAYADSVLAGDNDNDEAVPPILERSGKKALSTAYRAKYMRSAYTVEIFGFPGQEITLERGSHYLSIKKRFTLAGQQYVVEGKRYDLVIRNLATNDIVCTYSIKTFAMHKSGVLRFSMPANSSLYERLAMFTIILVEWKFINECCHGSLEGVVYAGVLSGMAKATSSRIKDE</sequence>
<comment type="caution">
    <text evidence="2">The sequence shown here is derived from an EMBL/GenBank/DDBJ whole genome shotgun (WGS) entry which is preliminary data.</text>
</comment>
<name>A0A4T0FCJ2_9BASI</name>
<organism evidence="2 3">
    <name type="scientific">Wallemia hederae</name>
    <dbReference type="NCBI Taxonomy" id="1540922"/>
    <lineage>
        <taxon>Eukaryota</taxon>
        <taxon>Fungi</taxon>
        <taxon>Dikarya</taxon>
        <taxon>Basidiomycota</taxon>
        <taxon>Wallemiomycotina</taxon>
        <taxon>Wallemiomycetes</taxon>
        <taxon>Wallemiales</taxon>
        <taxon>Wallemiaceae</taxon>
        <taxon>Wallemia</taxon>
    </lineage>
</organism>
<dbReference type="OrthoDB" id="3361818at2759"/>
<dbReference type="Proteomes" id="UP000310189">
    <property type="component" value="Unassembled WGS sequence"/>
</dbReference>
<dbReference type="AlphaFoldDB" id="A0A4T0FCJ2"/>
<feature type="compositionally biased region" description="Basic and acidic residues" evidence="1">
    <location>
        <begin position="90"/>
        <end position="102"/>
    </location>
</feature>
<feature type="region of interest" description="Disordered" evidence="1">
    <location>
        <begin position="75"/>
        <end position="102"/>
    </location>
</feature>
<reference evidence="2 3" key="1">
    <citation type="submission" date="2019-03" db="EMBL/GenBank/DDBJ databases">
        <title>Sequencing 23 genomes of Wallemia ichthyophaga.</title>
        <authorList>
            <person name="Gostincar C."/>
        </authorList>
    </citation>
    <scope>NUCLEOTIDE SEQUENCE [LARGE SCALE GENOMIC DNA]</scope>
    <source>
        <strain evidence="2 3">EXF-5753</strain>
    </source>
</reference>
<evidence type="ECO:0000313" key="3">
    <source>
        <dbReference type="Proteomes" id="UP000310189"/>
    </source>
</evidence>
<keyword evidence="3" id="KW-1185">Reference proteome</keyword>
<gene>
    <name evidence="2" type="ORF">E3P99_03876</name>
</gene>
<evidence type="ECO:0000256" key="1">
    <source>
        <dbReference type="SAM" id="MobiDB-lite"/>
    </source>
</evidence>
<evidence type="ECO:0000313" key="2">
    <source>
        <dbReference type="EMBL" id="TIA85831.1"/>
    </source>
</evidence>